<name>A0A0R1QS70_9LACO</name>
<protein>
    <submittedName>
        <fullName evidence="1">Uncharacterized protein</fullName>
    </submittedName>
</protein>
<comment type="caution">
    <text evidence="1">The sequence shown here is derived from an EMBL/GenBank/DDBJ whole genome shotgun (WGS) entry which is preliminary data.</text>
</comment>
<keyword evidence="2" id="KW-1185">Reference proteome</keyword>
<dbReference type="PATRIC" id="fig|1423770.3.peg.273"/>
<dbReference type="OrthoDB" id="2276328at2"/>
<reference evidence="1 2" key="1">
    <citation type="journal article" date="2015" name="Genome Announc.">
        <title>Expanding the biotechnology potential of lactobacilli through comparative genomics of 213 strains and associated genera.</title>
        <authorList>
            <person name="Sun Z."/>
            <person name="Harris H.M."/>
            <person name="McCann A."/>
            <person name="Guo C."/>
            <person name="Argimon S."/>
            <person name="Zhang W."/>
            <person name="Yang X."/>
            <person name="Jeffery I.B."/>
            <person name="Cooney J.C."/>
            <person name="Kagawa T.F."/>
            <person name="Liu W."/>
            <person name="Song Y."/>
            <person name="Salvetti E."/>
            <person name="Wrobel A."/>
            <person name="Rasinkangas P."/>
            <person name="Parkhill J."/>
            <person name="Rea M.C."/>
            <person name="O'Sullivan O."/>
            <person name="Ritari J."/>
            <person name="Douillard F.P."/>
            <person name="Paul Ross R."/>
            <person name="Yang R."/>
            <person name="Briner A.E."/>
            <person name="Felis G.E."/>
            <person name="de Vos W.M."/>
            <person name="Barrangou R."/>
            <person name="Klaenhammer T.R."/>
            <person name="Caufield P.W."/>
            <person name="Cui Y."/>
            <person name="Zhang H."/>
            <person name="O'Toole P.W."/>
        </authorList>
    </citation>
    <scope>NUCLEOTIDE SEQUENCE [LARGE SCALE GENOMIC DNA]</scope>
    <source>
        <strain evidence="1 2">DSM 14500</strain>
    </source>
</reference>
<dbReference type="RefSeq" id="WP_057887974.1">
    <property type="nucleotide sequence ID" value="NZ_AZEZ01000061.1"/>
</dbReference>
<accession>A0A0R1QS70</accession>
<sequence length="297" mass="33867">MTNLNDILHQLNSINADFSNDSDNHYTLADFSSFFYNVTSLPDVKQIIADFDAADEKILPTSLINKYLVDPAFNQEIIAKNPATNRQVMTVGLNVAVRNGVKKIGKYNNSHDKINITNTLRMNILMNDPRFRGCYMTDLIKLVKDSNSDNINHDFFITHKKLGFGTDATDEQRAKQYMKWDQANVDNPKKPTYKTLRFPDMNAALKKVRENRIIFNKSIELFIAECNIIKPERLVVFGDSAFTALHLLKNIPAIQANPAIIKLIDESIHAPHYSSINDFEKWCKTEPQKLTAALDNE</sequence>
<dbReference type="EMBL" id="AZEZ01000061">
    <property type="protein sequence ID" value="KRL44043.1"/>
    <property type="molecule type" value="Genomic_DNA"/>
</dbReference>
<gene>
    <name evidence="1" type="ORF">FD29_GL000272</name>
</gene>
<evidence type="ECO:0000313" key="1">
    <source>
        <dbReference type="EMBL" id="KRL44043.1"/>
    </source>
</evidence>
<dbReference type="Proteomes" id="UP000050872">
    <property type="component" value="Unassembled WGS sequence"/>
</dbReference>
<dbReference type="AlphaFoldDB" id="A0A0R1QS70"/>
<proteinExistence type="predicted"/>
<organism evidence="1 2">
    <name type="scientific">Companilactobacillus mindensis DSM 14500</name>
    <dbReference type="NCBI Taxonomy" id="1423770"/>
    <lineage>
        <taxon>Bacteria</taxon>
        <taxon>Bacillati</taxon>
        <taxon>Bacillota</taxon>
        <taxon>Bacilli</taxon>
        <taxon>Lactobacillales</taxon>
        <taxon>Lactobacillaceae</taxon>
        <taxon>Companilactobacillus</taxon>
    </lineage>
</organism>
<evidence type="ECO:0000313" key="2">
    <source>
        <dbReference type="Proteomes" id="UP000050872"/>
    </source>
</evidence>